<dbReference type="AlphaFoldDB" id="A0A453PYM6"/>
<dbReference type="InterPro" id="IPR053197">
    <property type="entry name" value="F-box_SCFL_complex_component"/>
</dbReference>
<reference evidence="1" key="4">
    <citation type="submission" date="2019-03" db="UniProtKB">
        <authorList>
            <consortium name="EnsemblPlants"/>
        </authorList>
    </citation>
    <scope>IDENTIFICATION</scope>
</reference>
<dbReference type="PANTHER" id="PTHR34223">
    <property type="entry name" value="OS11G0201299 PROTEIN"/>
    <property type="match status" value="1"/>
</dbReference>
<sequence>VVLEGLSAATNLELTSDDRLSVFRMDLKWSPVFSKLKTLLLNEWCVADDFTGLVYFLQHSPILETLMLQLDTPKYKYRDYMWMKQMKGIPERSNHYYQSISR</sequence>
<evidence type="ECO:0000313" key="2">
    <source>
        <dbReference type="Proteomes" id="UP000015105"/>
    </source>
</evidence>
<dbReference type="PANTHER" id="PTHR34223:SF97">
    <property type="entry name" value="F-BOX DOMAIN-CONTAINING PROTEIN"/>
    <property type="match status" value="1"/>
</dbReference>
<reference evidence="1" key="3">
    <citation type="journal article" date="2017" name="Nature">
        <title>Genome sequence of the progenitor of the wheat D genome Aegilops tauschii.</title>
        <authorList>
            <person name="Luo M.C."/>
            <person name="Gu Y.Q."/>
            <person name="Puiu D."/>
            <person name="Wang H."/>
            <person name="Twardziok S.O."/>
            <person name="Deal K.R."/>
            <person name="Huo N."/>
            <person name="Zhu T."/>
            <person name="Wang L."/>
            <person name="Wang Y."/>
            <person name="McGuire P.E."/>
            <person name="Liu S."/>
            <person name="Long H."/>
            <person name="Ramasamy R.K."/>
            <person name="Rodriguez J.C."/>
            <person name="Van S.L."/>
            <person name="Yuan L."/>
            <person name="Wang Z."/>
            <person name="Xia Z."/>
            <person name="Xiao L."/>
            <person name="Anderson O.D."/>
            <person name="Ouyang S."/>
            <person name="Liang Y."/>
            <person name="Zimin A.V."/>
            <person name="Pertea G."/>
            <person name="Qi P."/>
            <person name="Bennetzen J.L."/>
            <person name="Dai X."/>
            <person name="Dawson M.W."/>
            <person name="Muller H.G."/>
            <person name="Kugler K."/>
            <person name="Rivarola-Duarte L."/>
            <person name="Spannagl M."/>
            <person name="Mayer K.F.X."/>
            <person name="Lu F.H."/>
            <person name="Bevan M.W."/>
            <person name="Leroy P."/>
            <person name="Li P."/>
            <person name="You F.M."/>
            <person name="Sun Q."/>
            <person name="Liu Z."/>
            <person name="Lyons E."/>
            <person name="Wicker T."/>
            <person name="Salzberg S.L."/>
            <person name="Devos K.M."/>
            <person name="Dvorak J."/>
        </authorList>
    </citation>
    <scope>NUCLEOTIDE SEQUENCE [LARGE SCALE GENOMIC DNA]</scope>
    <source>
        <strain evidence="1">cv. AL8/78</strain>
    </source>
</reference>
<reference evidence="1" key="5">
    <citation type="journal article" date="2021" name="G3 (Bethesda)">
        <title>Aegilops tauschii genome assembly Aet v5.0 features greater sequence contiguity and improved annotation.</title>
        <authorList>
            <person name="Wang L."/>
            <person name="Zhu T."/>
            <person name="Rodriguez J.C."/>
            <person name="Deal K.R."/>
            <person name="Dubcovsky J."/>
            <person name="McGuire P.E."/>
            <person name="Lux T."/>
            <person name="Spannagl M."/>
            <person name="Mayer K.F.X."/>
            <person name="Baldrich P."/>
            <person name="Meyers B.C."/>
            <person name="Huo N."/>
            <person name="Gu Y.Q."/>
            <person name="Zhou H."/>
            <person name="Devos K.M."/>
            <person name="Bennetzen J.L."/>
            <person name="Unver T."/>
            <person name="Budak H."/>
            <person name="Gulick P.J."/>
            <person name="Galiba G."/>
            <person name="Kalapos B."/>
            <person name="Nelson D.R."/>
            <person name="Li P."/>
            <person name="You F.M."/>
            <person name="Luo M.C."/>
            <person name="Dvorak J."/>
        </authorList>
    </citation>
    <scope>NUCLEOTIDE SEQUENCE [LARGE SCALE GENOMIC DNA]</scope>
    <source>
        <strain evidence="1">cv. AL8/78</strain>
    </source>
</reference>
<dbReference type="Proteomes" id="UP000015105">
    <property type="component" value="Chromosome 6D"/>
</dbReference>
<evidence type="ECO:0000313" key="1">
    <source>
        <dbReference type="EnsemblPlants" id="AET6Gv20912600.16"/>
    </source>
</evidence>
<protein>
    <recommendedName>
        <fullName evidence="3">FBD domain-containing protein</fullName>
    </recommendedName>
</protein>
<evidence type="ECO:0008006" key="3">
    <source>
        <dbReference type="Google" id="ProtNLM"/>
    </source>
</evidence>
<reference evidence="2" key="1">
    <citation type="journal article" date="2014" name="Science">
        <title>Ancient hybridizations among the ancestral genomes of bread wheat.</title>
        <authorList>
            <consortium name="International Wheat Genome Sequencing Consortium,"/>
            <person name="Marcussen T."/>
            <person name="Sandve S.R."/>
            <person name="Heier L."/>
            <person name="Spannagl M."/>
            <person name="Pfeifer M."/>
            <person name="Jakobsen K.S."/>
            <person name="Wulff B.B."/>
            <person name="Steuernagel B."/>
            <person name="Mayer K.F."/>
            <person name="Olsen O.A."/>
        </authorList>
    </citation>
    <scope>NUCLEOTIDE SEQUENCE [LARGE SCALE GENOMIC DNA]</scope>
    <source>
        <strain evidence="2">cv. AL8/78</strain>
    </source>
</reference>
<name>A0A453PYM6_AEGTS</name>
<proteinExistence type="predicted"/>
<reference evidence="2" key="2">
    <citation type="journal article" date="2017" name="Nat. Plants">
        <title>The Aegilops tauschii genome reveals multiple impacts of transposons.</title>
        <authorList>
            <person name="Zhao G."/>
            <person name="Zou C."/>
            <person name="Li K."/>
            <person name="Wang K."/>
            <person name="Li T."/>
            <person name="Gao L."/>
            <person name="Zhang X."/>
            <person name="Wang H."/>
            <person name="Yang Z."/>
            <person name="Liu X."/>
            <person name="Jiang W."/>
            <person name="Mao L."/>
            <person name="Kong X."/>
            <person name="Jiao Y."/>
            <person name="Jia J."/>
        </authorList>
    </citation>
    <scope>NUCLEOTIDE SEQUENCE [LARGE SCALE GENOMIC DNA]</scope>
    <source>
        <strain evidence="2">cv. AL8/78</strain>
    </source>
</reference>
<organism evidence="1 2">
    <name type="scientific">Aegilops tauschii subsp. strangulata</name>
    <name type="common">Goatgrass</name>
    <dbReference type="NCBI Taxonomy" id="200361"/>
    <lineage>
        <taxon>Eukaryota</taxon>
        <taxon>Viridiplantae</taxon>
        <taxon>Streptophyta</taxon>
        <taxon>Embryophyta</taxon>
        <taxon>Tracheophyta</taxon>
        <taxon>Spermatophyta</taxon>
        <taxon>Magnoliopsida</taxon>
        <taxon>Liliopsida</taxon>
        <taxon>Poales</taxon>
        <taxon>Poaceae</taxon>
        <taxon>BOP clade</taxon>
        <taxon>Pooideae</taxon>
        <taxon>Triticodae</taxon>
        <taxon>Triticeae</taxon>
        <taxon>Triticinae</taxon>
        <taxon>Aegilops</taxon>
    </lineage>
</organism>
<keyword evidence="2" id="KW-1185">Reference proteome</keyword>
<accession>A0A453PYM6</accession>
<dbReference type="Gramene" id="AET6Gv20912600.16">
    <property type="protein sequence ID" value="AET6Gv20912600.16"/>
    <property type="gene ID" value="AET6Gv20912600"/>
</dbReference>
<dbReference type="EnsemblPlants" id="AET6Gv20912600.16">
    <property type="protein sequence ID" value="AET6Gv20912600.16"/>
    <property type="gene ID" value="AET6Gv20912600"/>
</dbReference>